<dbReference type="Proteomes" id="UP000027120">
    <property type="component" value="Unassembled WGS sequence"/>
</dbReference>
<reference evidence="2 3" key="1">
    <citation type="submission" date="2014-04" db="EMBL/GenBank/DDBJ databases">
        <authorList>
            <consortium name="International Citrus Genome Consortium"/>
            <person name="Gmitter F."/>
            <person name="Chen C."/>
            <person name="Farmerie W."/>
            <person name="Harkins T."/>
            <person name="Desany B."/>
            <person name="Mohiuddin M."/>
            <person name="Kodira C."/>
            <person name="Borodovsky M."/>
            <person name="Lomsadze A."/>
            <person name="Burns P."/>
            <person name="Jenkins J."/>
            <person name="Prochnik S."/>
            <person name="Shu S."/>
            <person name="Chapman J."/>
            <person name="Pitluck S."/>
            <person name="Schmutz J."/>
            <person name="Rokhsar D."/>
        </authorList>
    </citation>
    <scope>NUCLEOTIDE SEQUENCE</scope>
</reference>
<feature type="non-terminal residue" evidence="2">
    <location>
        <position position="1"/>
    </location>
</feature>
<sequence>KTKTLSAEENIAASSNQSSHLPQTSSFPKFIIKAVDDGSIIVSAPNSKTLGEALNFFSKYNKFAYGRDGDRNKIINRLSALNDVDTVIVGIGGLGKIVVWKNIYWF</sequence>
<keyword evidence="3" id="KW-1185">Reference proteome</keyword>
<evidence type="ECO:0000313" key="2">
    <source>
        <dbReference type="EMBL" id="KDO74620.1"/>
    </source>
</evidence>
<name>A0A067G7N9_CITSI</name>
<organism evidence="2 3">
    <name type="scientific">Citrus sinensis</name>
    <name type="common">Sweet orange</name>
    <name type="synonym">Citrus aurantium var. sinensis</name>
    <dbReference type="NCBI Taxonomy" id="2711"/>
    <lineage>
        <taxon>Eukaryota</taxon>
        <taxon>Viridiplantae</taxon>
        <taxon>Streptophyta</taxon>
        <taxon>Embryophyta</taxon>
        <taxon>Tracheophyta</taxon>
        <taxon>Spermatophyta</taxon>
        <taxon>Magnoliopsida</taxon>
        <taxon>eudicotyledons</taxon>
        <taxon>Gunneridae</taxon>
        <taxon>Pentapetalae</taxon>
        <taxon>rosids</taxon>
        <taxon>malvids</taxon>
        <taxon>Sapindales</taxon>
        <taxon>Rutaceae</taxon>
        <taxon>Aurantioideae</taxon>
        <taxon>Citrus</taxon>
    </lineage>
</organism>
<feature type="region of interest" description="Disordered" evidence="1">
    <location>
        <begin position="1"/>
        <end position="24"/>
    </location>
</feature>
<evidence type="ECO:0000313" key="3">
    <source>
        <dbReference type="Proteomes" id="UP000027120"/>
    </source>
</evidence>
<accession>A0A067G7N9</accession>
<dbReference type="EMBL" id="KK784883">
    <property type="protein sequence ID" value="KDO74620.1"/>
    <property type="molecule type" value="Genomic_DNA"/>
</dbReference>
<evidence type="ECO:0000256" key="1">
    <source>
        <dbReference type="SAM" id="MobiDB-lite"/>
    </source>
</evidence>
<dbReference type="AlphaFoldDB" id="A0A067G7N9"/>
<gene>
    <name evidence="2" type="ORF">CISIN_1g046733mg</name>
</gene>
<proteinExistence type="predicted"/>
<protein>
    <submittedName>
        <fullName evidence="2">Uncharacterized protein</fullName>
    </submittedName>
</protein>